<feature type="region of interest" description="Disordered" evidence="1">
    <location>
        <begin position="7"/>
        <end position="28"/>
    </location>
</feature>
<dbReference type="AlphaFoldDB" id="A0A1I7SZS6"/>
<dbReference type="WBParaSite" id="Csp11.Scaffold412.g1073.t1">
    <property type="protein sequence ID" value="Csp11.Scaffold412.g1073.t1"/>
    <property type="gene ID" value="Csp11.Scaffold412.g1073"/>
</dbReference>
<evidence type="ECO:0000256" key="1">
    <source>
        <dbReference type="SAM" id="MobiDB-lite"/>
    </source>
</evidence>
<evidence type="ECO:0000313" key="3">
    <source>
        <dbReference type="WBParaSite" id="Csp11.Scaffold412.g1073.t1"/>
    </source>
</evidence>
<proteinExistence type="predicted"/>
<sequence>MIFEVPVDHFPPLNPPTSKMKIQDSRSSKISIGSRYDQTVKKDMIEMHKKLRNSEKSGEKTLPSITVNTSRRDNIQSSSLKNHIANSVSREVSSFGNVHQNDYVNAVYHLWI</sequence>
<name>A0A1I7SZS6_9PELO</name>
<accession>A0A1I7SZS6</accession>
<dbReference type="Proteomes" id="UP000095282">
    <property type="component" value="Unplaced"/>
</dbReference>
<reference evidence="3" key="1">
    <citation type="submission" date="2016-11" db="UniProtKB">
        <authorList>
            <consortium name="WormBaseParasite"/>
        </authorList>
    </citation>
    <scope>IDENTIFICATION</scope>
</reference>
<protein>
    <submittedName>
        <fullName evidence="3">Ovule protein</fullName>
    </submittedName>
</protein>
<keyword evidence="2" id="KW-1185">Reference proteome</keyword>
<organism evidence="2 3">
    <name type="scientific">Caenorhabditis tropicalis</name>
    <dbReference type="NCBI Taxonomy" id="1561998"/>
    <lineage>
        <taxon>Eukaryota</taxon>
        <taxon>Metazoa</taxon>
        <taxon>Ecdysozoa</taxon>
        <taxon>Nematoda</taxon>
        <taxon>Chromadorea</taxon>
        <taxon>Rhabditida</taxon>
        <taxon>Rhabditina</taxon>
        <taxon>Rhabditomorpha</taxon>
        <taxon>Rhabditoidea</taxon>
        <taxon>Rhabditidae</taxon>
        <taxon>Peloderinae</taxon>
        <taxon>Caenorhabditis</taxon>
    </lineage>
</organism>
<evidence type="ECO:0000313" key="2">
    <source>
        <dbReference type="Proteomes" id="UP000095282"/>
    </source>
</evidence>